<keyword evidence="8" id="KW-1185">Reference proteome</keyword>
<proteinExistence type="inferred from homology"/>
<evidence type="ECO:0000256" key="6">
    <source>
        <dbReference type="RuleBase" id="RU363108"/>
    </source>
</evidence>
<evidence type="ECO:0000256" key="3">
    <source>
        <dbReference type="ARBA" id="ARBA00022692"/>
    </source>
</evidence>
<reference evidence="7 8" key="1">
    <citation type="submission" date="2023-01" db="EMBL/GenBank/DDBJ databases">
        <authorList>
            <person name="Whitehead M."/>
        </authorList>
    </citation>
    <scope>NUCLEOTIDE SEQUENCE [LARGE SCALE GENOMIC DNA]</scope>
</reference>
<dbReference type="GO" id="GO:0005886">
    <property type="term" value="C:plasma membrane"/>
    <property type="evidence" value="ECO:0007669"/>
    <property type="project" value="UniProtKB-SubCell"/>
</dbReference>
<evidence type="ECO:0000313" key="8">
    <source>
        <dbReference type="Proteomes" id="UP001160148"/>
    </source>
</evidence>
<evidence type="ECO:0000256" key="5">
    <source>
        <dbReference type="ARBA" id="ARBA00023136"/>
    </source>
</evidence>
<evidence type="ECO:0000256" key="4">
    <source>
        <dbReference type="ARBA" id="ARBA00022989"/>
    </source>
</evidence>
<dbReference type="Pfam" id="PF08395">
    <property type="entry name" value="7tm_7"/>
    <property type="match status" value="1"/>
</dbReference>
<keyword evidence="4 6" id="KW-1133">Transmembrane helix</keyword>
<evidence type="ECO:0000313" key="7">
    <source>
        <dbReference type="EMBL" id="CAI6347817.1"/>
    </source>
</evidence>
<evidence type="ECO:0000256" key="2">
    <source>
        <dbReference type="ARBA" id="ARBA00022475"/>
    </source>
</evidence>
<keyword evidence="2 6" id="KW-1003">Cell membrane</keyword>
<feature type="transmembrane region" description="Helical" evidence="6">
    <location>
        <begin position="353"/>
        <end position="373"/>
    </location>
</feature>
<feature type="transmembrane region" description="Helical" evidence="6">
    <location>
        <begin position="271"/>
        <end position="298"/>
    </location>
</feature>
<sequence>MTNVYKTTLMNILYLCKFIGIINISYILESNGLLIQSTDIIYKLLEFTRMILLIIFTYYIHKYGAFTQTINLCNVWSVIIASRISEKRVIQLMNGIIEYDQKLTSLPRFLFISQHSQKKNYWNKIFIFTLIYYVIVTLVIFKTFPPKTFDIFTISLFIVRLEFLVDVAVIFSTCFFLQQLDCRFQTLNDSWQYLLPGFISVPAGELSHFITGMTLDKIRLLHAELSDLLRIFSAGYGQMLVGFFVFSYTNTVLTFYYMIHHNAAKIEESTFIYFLNTFMIYMTSLQNVTFILSIIMAASRVHEKKRKMISYLRLIRISNLPANLKIQIKMFINQISIFESDEITAFGIFNINLNLVVSILVLLITGLITLIQLKEHPFMKQSVDSLVNYLRNITKGTNK</sequence>
<organism evidence="7 8">
    <name type="scientific">Macrosiphum euphorbiae</name>
    <name type="common">potato aphid</name>
    <dbReference type="NCBI Taxonomy" id="13131"/>
    <lineage>
        <taxon>Eukaryota</taxon>
        <taxon>Metazoa</taxon>
        <taxon>Ecdysozoa</taxon>
        <taxon>Arthropoda</taxon>
        <taxon>Hexapoda</taxon>
        <taxon>Insecta</taxon>
        <taxon>Pterygota</taxon>
        <taxon>Neoptera</taxon>
        <taxon>Paraneoptera</taxon>
        <taxon>Hemiptera</taxon>
        <taxon>Sternorrhyncha</taxon>
        <taxon>Aphidomorpha</taxon>
        <taxon>Aphidoidea</taxon>
        <taxon>Aphididae</taxon>
        <taxon>Macrosiphini</taxon>
        <taxon>Macrosiphum</taxon>
    </lineage>
</organism>
<keyword evidence="6" id="KW-0807">Transducer</keyword>
<feature type="transmembrane region" description="Helical" evidence="6">
    <location>
        <begin position="151"/>
        <end position="177"/>
    </location>
</feature>
<evidence type="ECO:0000256" key="1">
    <source>
        <dbReference type="ARBA" id="ARBA00004651"/>
    </source>
</evidence>
<feature type="transmembrane region" description="Helical" evidence="6">
    <location>
        <begin position="239"/>
        <end position="259"/>
    </location>
</feature>
<comment type="caution">
    <text evidence="6">Lacks conserved residue(s) required for the propagation of feature annotation.</text>
</comment>
<comment type="similarity">
    <text evidence="6">Belongs to the insect chemoreceptor superfamily. Gustatory receptor (GR) family.</text>
</comment>
<keyword evidence="6" id="KW-0675">Receptor</keyword>
<feature type="transmembrane region" description="Helical" evidence="6">
    <location>
        <begin position="125"/>
        <end position="145"/>
    </location>
</feature>
<comment type="function">
    <text evidence="6">Gustatory receptor which mediates acceptance or avoidance behavior, depending on its substrates.</text>
</comment>
<dbReference type="InterPro" id="IPR013604">
    <property type="entry name" value="7TM_chemorcpt"/>
</dbReference>
<keyword evidence="3 6" id="KW-0812">Transmembrane</keyword>
<gene>
    <name evidence="7" type="ORF">MEUPH1_LOCUS4559</name>
</gene>
<dbReference type="GO" id="GO:0050909">
    <property type="term" value="P:sensory perception of taste"/>
    <property type="evidence" value="ECO:0007669"/>
    <property type="project" value="InterPro"/>
</dbReference>
<protein>
    <recommendedName>
        <fullName evidence="6">Gustatory receptor</fullName>
    </recommendedName>
</protein>
<dbReference type="Proteomes" id="UP001160148">
    <property type="component" value="Unassembled WGS sequence"/>
</dbReference>
<keyword evidence="5 6" id="KW-0472">Membrane</keyword>
<dbReference type="EMBL" id="CARXXK010000001">
    <property type="protein sequence ID" value="CAI6347817.1"/>
    <property type="molecule type" value="Genomic_DNA"/>
</dbReference>
<dbReference type="GO" id="GO:0007165">
    <property type="term" value="P:signal transduction"/>
    <property type="evidence" value="ECO:0007669"/>
    <property type="project" value="UniProtKB-KW"/>
</dbReference>
<accession>A0AAV0VU57</accession>
<comment type="subcellular location">
    <subcellularLocation>
        <location evidence="1 6">Cell membrane</location>
        <topology evidence="1 6">Multi-pass membrane protein</topology>
    </subcellularLocation>
</comment>
<name>A0AAV0VU57_9HEMI</name>
<dbReference type="AlphaFoldDB" id="A0AAV0VU57"/>
<comment type="caution">
    <text evidence="7">The sequence shown here is derived from an EMBL/GenBank/DDBJ whole genome shotgun (WGS) entry which is preliminary data.</text>
</comment>
<feature type="transmembrane region" description="Helical" evidence="6">
    <location>
        <begin position="12"/>
        <end position="28"/>
    </location>
</feature>